<dbReference type="PANTHER" id="PTHR46696">
    <property type="entry name" value="P450, PUTATIVE (EUROFUNG)-RELATED"/>
    <property type="match status" value="1"/>
</dbReference>
<name>A0ABP4X3N8_9ACTN</name>
<sequence length="397" mass="43569">MASLVRFDTDDPALIDDPYRAYARLRAAGPVARGGPGQWVFSHYAEVSALLRDERLGSEFPQAVHRLKLGDGPACDFFTRILIDRDPPGHTRLRQAMSRSFTPSAVRDLRDRVAGIVDDLIGRALDRGGFDLVGDLALPLPVTVVCSLLGVPADDLELVRPRMVDLATGFGELTLTQEQRVAADGAVEWLRAYIGEHLDHRRRHPTSDQLSLMLEAESAGVSRADLVDNAIFLFFAGFETTTSLVVNGTMALLDHPDQLARLRAEPEMATHAVEELLRFDPPVQMSMRLVHAPLVVDGVTIRAGRVAVLLIGSANRDERQFPDPDRLDIGRRPNPHLAFGGGHHYCLGAPLARIEGALVLDRLVRRCRSLELAGPPVRRPHASIRSYRSVPVTVTAA</sequence>
<evidence type="ECO:0000256" key="1">
    <source>
        <dbReference type="ARBA" id="ARBA00010617"/>
    </source>
</evidence>
<dbReference type="InterPro" id="IPR002397">
    <property type="entry name" value="Cyt_P450_B"/>
</dbReference>
<proteinExistence type="inferred from homology"/>
<dbReference type="PRINTS" id="PR00385">
    <property type="entry name" value="P450"/>
</dbReference>
<keyword evidence="4" id="KW-1185">Reference proteome</keyword>
<dbReference type="EMBL" id="BAAALS010000023">
    <property type="protein sequence ID" value="GAA1766786.1"/>
    <property type="molecule type" value="Genomic_DNA"/>
</dbReference>
<dbReference type="InterPro" id="IPR001128">
    <property type="entry name" value="Cyt_P450"/>
</dbReference>
<dbReference type="Gene3D" id="1.10.630.10">
    <property type="entry name" value="Cytochrome P450"/>
    <property type="match status" value="1"/>
</dbReference>
<reference evidence="4" key="1">
    <citation type="journal article" date="2019" name="Int. J. Syst. Evol. Microbiol.">
        <title>The Global Catalogue of Microorganisms (GCM) 10K type strain sequencing project: providing services to taxonomists for standard genome sequencing and annotation.</title>
        <authorList>
            <consortium name="The Broad Institute Genomics Platform"/>
            <consortium name="The Broad Institute Genome Sequencing Center for Infectious Disease"/>
            <person name="Wu L."/>
            <person name="Ma J."/>
        </authorList>
    </citation>
    <scope>NUCLEOTIDE SEQUENCE [LARGE SCALE GENOMIC DNA]</scope>
    <source>
        <strain evidence="4">JCM 13249</strain>
    </source>
</reference>
<comment type="similarity">
    <text evidence="1 2">Belongs to the cytochrome P450 family.</text>
</comment>
<gene>
    <name evidence="3" type="ORF">GCM10009681_42360</name>
</gene>
<evidence type="ECO:0000313" key="4">
    <source>
        <dbReference type="Proteomes" id="UP001500655"/>
    </source>
</evidence>
<keyword evidence="2" id="KW-0349">Heme</keyword>
<dbReference type="PANTHER" id="PTHR46696:SF1">
    <property type="entry name" value="CYTOCHROME P450 YJIB-RELATED"/>
    <property type="match status" value="1"/>
</dbReference>
<protein>
    <submittedName>
        <fullName evidence="3">Cytochrome P450</fullName>
    </submittedName>
</protein>
<dbReference type="PROSITE" id="PS00086">
    <property type="entry name" value="CYTOCHROME_P450"/>
    <property type="match status" value="1"/>
</dbReference>
<dbReference type="Proteomes" id="UP001500655">
    <property type="component" value="Unassembled WGS sequence"/>
</dbReference>
<dbReference type="PRINTS" id="PR00359">
    <property type="entry name" value="BP450"/>
</dbReference>
<evidence type="ECO:0000313" key="3">
    <source>
        <dbReference type="EMBL" id="GAA1766786.1"/>
    </source>
</evidence>
<keyword evidence="2" id="KW-0408">Iron</keyword>
<organism evidence="3 4">
    <name type="scientific">Luedemannella helvata</name>
    <dbReference type="NCBI Taxonomy" id="349315"/>
    <lineage>
        <taxon>Bacteria</taxon>
        <taxon>Bacillati</taxon>
        <taxon>Actinomycetota</taxon>
        <taxon>Actinomycetes</taxon>
        <taxon>Micromonosporales</taxon>
        <taxon>Micromonosporaceae</taxon>
        <taxon>Luedemannella</taxon>
    </lineage>
</organism>
<keyword evidence="2" id="KW-0479">Metal-binding</keyword>
<comment type="caution">
    <text evidence="3">The sequence shown here is derived from an EMBL/GenBank/DDBJ whole genome shotgun (WGS) entry which is preliminary data.</text>
</comment>
<accession>A0ABP4X3N8</accession>
<evidence type="ECO:0000256" key="2">
    <source>
        <dbReference type="RuleBase" id="RU000461"/>
    </source>
</evidence>
<keyword evidence="2" id="KW-0560">Oxidoreductase</keyword>
<dbReference type="InterPro" id="IPR036396">
    <property type="entry name" value="Cyt_P450_sf"/>
</dbReference>
<dbReference type="InterPro" id="IPR017972">
    <property type="entry name" value="Cyt_P450_CS"/>
</dbReference>
<dbReference type="Pfam" id="PF00067">
    <property type="entry name" value="p450"/>
    <property type="match status" value="1"/>
</dbReference>
<keyword evidence="2" id="KW-0503">Monooxygenase</keyword>
<dbReference type="SUPFAM" id="SSF48264">
    <property type="entry name" value="Cytochrome P450"/>
    <property type="match status" value="1"/>
</dbReference>
<dbReference type="CDD" id="cd20625">
    <property type="entry name" value="CYP164-like"/>
    <property type="match status" value="1"/>
</dbReference>